<dbReference type="AlphaFoldDB" id="A0A377GZ46"/>
<evidence type="ECO:0000313" key="2">
    <source>
        <dbReference type="Proteomes" id="UP000255328"/>
    </source>
</evidence>
<accession>A0A377GZ46</accession>
<dbReference type="OrthoDB" id="9794407at2"/>
<gene>
    <name evidence="1" type="ORF">NCTC10723_01752</name>
</gene>
<proteinExistence type="predicted"/>
<dbReference type="GO" id="GO:0016746">
    <property type="term" value="F:acyltransferase activity"/>
    <property type="evidence" value="ECO:0007669"/>
    <property type="project" value="UniProtKB-KW"/>
</dbReference>
<keyword evidence="2" id="KW-1185">Reference proteome</keyword>
<dbReference type="SUPFAM" id="SSF51161">
    <property type="entry name" value="Trimeric LpxA-like enzymes"/>
    <property type="match status" value="1"/>
</dbReference>
<dbReference type="EMBL" id="UGGU01000003">
    <property type="protein sequence ID" value="STO32259.1"/>
    <property type="molecule type" value="Genomic_DNA"/>
</dbReference>
<dbReference type="Proteomes" id="UP000255328">
    <property type="component" value="Unassembled WGS sequence"/>
</dbReference>
<dbReference type="Gene3D" id="2.160.10.10">
    <property type="entry name" value="Hexapeptide repeat proteins"/>
    <property type="match status" value="1"/>
</dbReference>
<reference evidence="1 2" key="1">
    <citation type="submission" date="2018-06" db="EMBL/GenBank/DDBJ databases">
        <authorList>
            <consortium name="Pathogen Informatics"/>
            <person name="Doyle S."/>
        </authorList>
    </citation>
    <scope>NUCLEOTIDE SEQUENCE [LARGE SCALE GENOMIC DNA]</scope>
    <source>
        <strain evidence="1 2">NCTC10723</strain>
    </source>
</reference>
<dbReference type="RefSeq" id="WP_115271218.1">
    <property type="nucleotide sequence ID" value="NZ_UGGU01000003.1"/>
</dbReference>
<organism evidence="1 2">
    <name type="scientific">Fusobacterium necrogenes</name>
    <dbReference type="NCBI Taxonomy" id="858"/>
    <lineage>
        <taxon>Bacteria</taxon>
        <taxon>Fusobacteriati</taxon>
        <taxon>Fusobacteriota</taxon>
        <taxon>Fusobacteriia</taxon>
        <taxon>Fusobacteriales</taxon>
        <taxon>Fusobacteriaceae</taxon>
        <taxon>Fusobacterium</taxon>
    </lineage>
</organism>
<keyword evidence="1" id="KW-0012">Acyltransferase</keyword>
<sequence length="73" mass="8007">MEEVVLIGTMVIINPESKIGKCSIINTGSIIEHNCEIGDYAHLSYRVLVGSESKISANVMVDMGRILERRSSV</sequence>
<evidence type="ECO:0000313" key="1">
    <source>
        <dbReference type="EMBL" id="STO32259.1"/>
    </source>
</evidence>
<name>A0A377GZ46_9FUSO</name>
<dbReference type="InterPro" id="IPR011004">
    <property type="entry name" value="Trimer_LpxA-like_sf"/>
</dbReference>
<protein>
    <submittedName>
        <fullName evidence="1">UDP-3-O-[3-hydroxymyristoyl] glucosamine N-acyltransferase</fullName>
    </submittedName>
</protein>
<keyword evidence="1" id="KW-0808">Transferase</keyword>